<accession>A0A2M8Q968</accession>
<dbReference type="Proteomes" id="UP000230790">
    <property type="component" value="Unassembled WGS sequence"/>
</dbReference>
<dbReference type="Gene3D" id="2.40.50.460">
    <property type="match status" value="1"/>
</dbReference>
<name>A0A2M8Q968_9CHLR</name>
<sequence length="266" mass="29055">MQIRAVGDEGPVHELLWFGGGDAELSTGALDVVYTLGVNDYRGERALQLLYVAHRPAQPRTLEVTPEKVRRVQVVDLRRSADPLSQLPAEAVWYAEGALLEANSPGVAYAPRFEASARPGRPLVLWSIPPSGELLHWLVESSGCETVHLCARATADDAPAAVIRDVARMVKYAVNRKQTIDIGRMAARLGQTEAVIRTALLLLEGKGIVRLVEWLDGDCARIEAGDAQGSQSELEAVKAEFEALLAEVRAYRRFVARARVEDLGIL</sequence>
<reference evidence="1 2" key="1">
    <citation type="submission" date="2017-11" db="EMBL/GenBank/DDBJ databases">
        <title>Evolution of Phototrophy in the Chloroflexi Phylum Driven by Horizontal Gene Transfer.</title>
        <authorList>
            <person name="Ward L.M."/>
            <person name="Hemp J."/>
            <person name="Shih P.M."/>
            <person name="Mcglynn S.E."/>
            <person name="Fischer W."/>
        </authorList>
    </citation>
    <scope>NUCLEOTIDE SEQUENCE [LARGE SCALE GENOMIC DNA]</scope>
    <source>
        <strain evidence="1">JP3_7</strain>
    </source>
</reference>
<dbReference type="EMBL" id="PGTN01000274">
    <property type="protein sequence ID" value="PJF46342.1"/>
    <property type="molecule type" value="Genomic_DNA"/>
</dbReference>
<comment type="caution">
    <text evidence="1">The sequence shown here is derived from an EMBL/GenBank/DDBJ whole genome shotgun (WGS) entry which is preliminary data.</text>
</comment>
<dbReference type="AlphaFoldDB" id="A0A2M8Q968"/>
<evidence type="ECO:0000313" key="2">
    <source>
        <dbReference type="Proteomes" id="UP000230790"/>
    </source>
</evidence>
<gene>
    <name evidence="1" type="ORF">CUN48_14285</name>
</gene>
<proteinExistence type="predicted"/>
<protein>
    <submittedName>
        <fullName evidence="1">Uncharacterized protein</fullName>
    </submittedName>
</protein>
<organism evidence="1 2">
    <name type="scientific">Candidatus Thermofonsia Clade 3 bacterium</name>
    <dbReference type="NCBI Taxonomy" id="2364212"/>
    <lineage>
        <taxon>Bacteria</taxon>
        <taxon>Bacillati</taxon>
        <taxon>Chloroflexota</taxon>
        <taxon>Candidatus Thermofontia</taxon>
        <taxon>Candidatus Thermofonsia Clade 3</taxon>
    </lineage>
</organism>
<evidence type="ECO:0000313" key="1">
    <source>
        <dbReference type="EMBL" id="PJF46342.1"/>
    </source>
</evidence>